<dbReference type="PANTHER" id="PTHR31395:SF23">
    <property type="entry name" value="GEO05642P1"/>
    <property type="match status" value="1"/>
</dbReference>
<dbReference type="GO" id="GO:0016020">
    <property type="term" value="C:membrane"/>
    <property type="evidence" value="ECO:0007669"/>
    <property type="project" value="UniProtKB-SubCell"/>
</dbReference>
<evidence type="ECO:0000313" key="7">
    <source>
        <dbReference type="EMBL" id="PIO75164.1"/>
    </source>
</evidence>
<protein>
    <submittedName>
        <fullName evidence="7">Uncharacterized protein</fullName>
    </submittedName>
</protein>
<feature type="compositionally biased region" description="Basic residues" evidence="5">
    <location>
        <begin position="150"/>
        <end position="161"/>
    </location>
</feature>
<keyword evidence="3 6" id="KW-1133">Transmembrane helix</keyword>
<evidence type="ECO:0000313" key="8">
    <source>
        <dbReference type="Proteomes" id="UP000230423"/>
    </source>
</evidence>
<keyword evidence="4 6" id="KW-0472">Membrane</keyword>
<feature type="transmembrane region" description="Helical" evidence="6">
    <location>
        <begin position="48"/>
        <end position="66"/>
    </location>
</feature>
<reference evidence="7 8" key="1">
    <citation type="submission" date="2015-09" db="EMBL/GenBank/DDBJ databases">
        <title>Draft genome of the parasitic nematode Teladorsagia circumcincta isolate WARC Sus (inbred).</title>
        <authorList>
            <person name="Mitreva M."/>
        </authorList>
    </citation>
    <scope>NUCLEOTIDE SEQUENCE [LARGE SCALE GENOMIC DNA]</scope>
    <source>
        <strain evidence="7 8">S</strain>
    </source>
</reference>
<sequence length="278" mass="29688">MDSKQFNGGLRKRSVKVSHSLYFAQQKRGPPASTAPPEKGESKLDANLVAAVIGVIAVLVILVGVYCCCCGKEQDVQTEIGLTEEERKRKRRDGGGSASSGSSHSHTRERHTRSAPQEAQGASSPLPQIRVGGTEERPTQGETMDEEVRRPHRRMDRATQRLKRLLRMTREDERRVSATAPTMDDIPNILDAMGSVEGPGAGPAFGAQPVPSAPGPPGPPGPPGAPPYPYGAQGAAAAPYGAQGAAATPYGRTQQAPGYEGLSPYMHETQRTEEMPRF</sequence>
<evidence type="ECO:0000256" key="3">
    <source>
        <dbReference type="ARBA" id="ARBA00022989"/>
    </source>
</evidence>
<feature type="compositionally biased region" description="Basic and acidic residues" evidence="5">
    <location>
        <begin position="268"/>
        <end position="278"/>
    </location>
</feature>
<feature type="compositionally biased region" description="Pro residues" evidence="5">
    <location>
        <begin position="211"/>
        <end position="229"/>
    </location>
</feature>
<dbReference type="OrthoDB" id="10623687at2759"/>
<name>A0A2G9UY48_TELCI</name>
<evidence type="ECO:0000256" key="4">
    <source>
        <dbReference type="ARBA" id="ARBA00023136"/>
    </source>
</evidence>
<evidence type="ECO:0000256" key="1">
    <source>
        <dbReference type="ARBA" id="ARBA00004370"/>
    </source>
</evidence>
<dbReference type="InterPro" id="IPR026910">
    <property type="entry name" value="Shisa"/>
</dbReference>
<proteinExistence type="predicted"/>
<accession>A0A2G9UY48</accession>
<evidence type="ECO:0000256" key="2">
    <source>
        <dbReference type="ARBA" id="ARBA00022692"/>
    </source>
</evidence>
<feature type="compositionally biased region" description="Low complexity" evidence="5">
    <location>
        <begin position="230"/>
        <end position="251"/>
    </location>
</feature>
<keyword evidence="2 6" id="KW-0812">Transmembrane</keyword>
<feature type="region of interest" description="Disordered" evidence="5">
    <location>
        <begin position="195"/>
        <end position="278"/>
    </location>
</feature>
<feature type="region of interest" description="Disordered" evidence="5">
    <location>
        <begin position="85"/>
        <end position="161"/>
    </location>
</feature>
<organism evidence="7 8">
    <name type="scientific">Teladorsagia circumcincta</name>
    <name type="common">Brown stomach worm</name>
    <name type="synonym">Ostertagia circumcincta</name>
    <dbReference type="NCBI Taxonomy" id="45464"/>
    <lineage>
        <taxon>Eukaryota</taxon>
        <taxon>Metazoa</taxon>
        <taxon>Ecdysozoa</taxon>
        <taxon>Nematoda</taxon>
        <taxon>Chromadorea</taxon>
        <taxon>Rhabditida</taxon>
        <taxon>Rhabditina</taxon>
        <taxon>Rhabditomorpha</taxon>
        <taxon>Strongyloidea</taxon>
        <taxon>Trichostrongylidae</taxon>
        <taxon>Teladorsagia</taxon>
    </lineage>
</organism>
<dbReference type="Proteomes" id="UP000230423">
    <property type="component" value="Unassembled WGS sequence"/>
</dbReference>
<feature type="region of interest" description="Disordered" evidence="5">
    <location>
        <begin position="21"/>
        <end position="40"/>
    </location>
</feature>
<dbReference type="PANTHER" id="PTHR31395">
    <property type="entry name" value="SHISA"/>
    <property type="match status" value="1"/>
</dbReference>
<comment type="subcellular location">
    <subcellularLocation>
        <location evidence="1">Membrane</location>
    </subcellularLocation>
</comment>
<evidence type="ECO:0000256" key="5">
    <source>
        <dbReference type="SAM" id="MobiDB-lite"/>
    </source>
</evidence>
<gene>
    <name evidence="7" type="ORF">TELCIR_02805</name>
</gene>
<dbReference type="AlphaFoldDB" id="A0A2G9UY48"/>
<evidence type="ECO:0000256" key="6">
    <source>
        <dbReference type="SAM" id="Phobius"/>
    </source>
</evidence>
<keyword evidence="8" id="KW-1185">Reference proteome</keyword>
<dbReference type="EMBL" id="KZ345172">
    <property type="protein sequence ID" value="PIO75164.1"/>
    <property type="molecule type" value="Genomic_DNA"/>
</dbReference>